<dbReference type="PANTHER" id="PTHR34180:SF1">
    <property type="entry name" value="BETA-ALANYL-DOPAMINE_CARCININE HYDROLASE"/>
    <property type="match status" value="1"/>
</dbReference>
<name>A0A0B6AVW0_PRIM2</name>
<dbReference type="InterPro" id="IPR047801">
    <property type="entry name" value="Peptidase_C45"/>
</dbReference>
<dbReference type="Proteomes" id="UP000031829">
    <property type="component" value="Chromosome"/>
</dbReference>
<dbReference type="SUPFAM" id="SSF56235">
    <property type="entry name" value="N-terminal nucleophile aminohydrolases (Ntn hydrolases)"/>
    <property type="match status" value="1"/>
</dbReference>
<evidence type="ECO:0000259" key="1">
    <source>
        <dbReference type="Pfam" id="PF03417"/>
    </source>
</evidence>
<dbReference type="PANTHER" id="PTHR34180">
    <property type="entry name" value="PEPTIDASE C45"/>
    <property type="match status" value="1"/>
</dbReference>
<dbReference type="Pfam" id="PF03417">
    <property type="entry name" value="AAT"/>
    <property type="match status" value="1"/>
</dbReference>
<dbReference type="NCBIfam" id="NF040521">
    <property type="entry name" value="C45_proenzyme"/>
    <property type="match status" value="1"/>
</dbReference>
<dbReference type="InterPro" id="IPR047794">
    <property type="entry name" value="C45_proenzyme-like"/>
</dbReference>
<protein>
    <submittedName>
        <fullName evidence="2">Acyl-coenzyme A:6-aminopenicillanic acid acyl-transferase family protein</fullName>
    </submittedName>
</protein>
<evidence type="ECO:0000313" key="2">
    <source>
        <dbReference type="EMBL" id="AJI25272.1"/>
    </source>
</evidence>
<dbReference type="AlphaFoldDB" id="A0A0B6AVW0"/>
<sequence>MKEIQVEVIQGRGSYRELGEMQGKLHKGTKLFENHQKRRKRSLRSYQTIVKEARHYYDLFARGLWDELVGLAEGLDWPLEDVIHEYSGYQQEWKKTGCSALMQHGVYVRNYDYHPKTYEGRFLLFQPNEGYASVGFGTRMIGRMDGMNEKGLAIGYHFVNRRRQTNGFICCTLARFILETCETTEEAVAILERAPHRHAFNYSIYDRSGQGAVVEASGRGVHVQRGTMMGCTNHFNQLVEENRHHLVESKERLDHIRDHIEKKLSPLEAFSLFNEDEYGIFKEDYRNSAGTLHTVAYVPETLQVIVGIGRKAKPLIFSFEDWVKGEQLTITKIKGTVNTDEPFPFQ</sequence>
<dbReference type="CDD" id="cd01935">
    <property type="entry name" value="Ntn_CGH_like"/>
    <property type="match status" value="1"/>
</dbReference>
<organism evidence="2 3">
    <name type="scientific">Priestia megaterium (strain ATCC 14581 / DSM 32 / CCUG 1817 / JCM 2506 / NBRC 15308 / NCIMB 9376 / NCTC 10342 / NRRL B-14308 / VKM B-512 / Ford 19)</name>
    <name type="common">Bacillus megaterium</name>
    <dbReference type="NCBI Taxonomy" id="1348623"/>
    <lineage>
        <taxon>Bacteria</taxon>
        <taxon>Bacillati</taxon>
        <taxon>Bacillota</taxon>
        <taxon>Bacilli</taxon>
        <taxon>Bacillales</taxon>
        <taxon>Bacillaceae</taxon>
        <taxon>Priestia</taxon>
    </lineage>
</organism>
<dbReference type="RefSeq" id="WP_034652498.1">
    <property type="nucleotide sequence ID" value="NZ_BCVB01000005.1"/>
</dbReference>
<gene>
    <name evidence="2" type="ORF">BG04_4487</name>
</gene>
<dbReference type="Gene3D" id="3.60.60.10">
    <property type="entry name" value="Penicillin V Acylase, Chain A"/>
    <property type="match status" value="1"/>
</dbReference>
<feature type="domain" description="Peptidase C45 hydrolase" evidence="1">
    <location>
        <begin position="106"/>
        <end position="307"/>
    </location>
</feature>
<dbReference type="KEGG" id="bmeg:BG04_4487"/>
<keyword evidence="2" id="KW-0808">Transferase</keyword>
<dbReference type="InterPro" id="IPR005079">
    <property type="entry name" value="Peptidase_C45_hydrolase"/>
</dbReference>
<accession>A0A0B6AVW0</accession>
<evidence type="ECO:0000313" key="3">
    <source>
        <dbReference type="Proteomes" id="UP000031829"/>
    </source>
</evidence>
<dbReference type="HOGENOM" id="CLU_069137_0_0_9"/>
<reference evidence="2 3" key="1">
    <citation type="journal article" date="2015" name="Genome Announc.">
        <title>Complete genome sequences for 35 biothreat assay-relevant bacillus species.</title>
        <authorList>
            <person name="Johnson S.L."/>
            <person name="Daligault H.E."/>
            <person name="Davenport K.W."/>
            <person name="Jaissle J."/>
            <person name="Frey K.G."/>
            <person name="Ladner J.T."/>
            <person name="Broomall S.M."/>
            <person name="Bishop-Lilly K.A."/>
            <person name="Bruce D.C."/>
            <person name="Gibbons H.S."/>
            <person name="Coyne S.R."/>
            <person name="Lo C.C."/>
            <person name="Meincke L."/>
            <person name="Munk A.C."/>
            <person name="Koroleva G.I."/>
            <person name="Rosenzweig C.N."/>
            <person name="Palacios G.F."/>
            <person name="Redden C.L."/>
            <person name="Minogue T.D."/>
            <person name="Chain P.S."/>
        </authorList>
    </citation>
    <scope>NUCLEOTIDE SEQUENCE [LARGE SCALE GENOMIC DNA]</scope>
    <source>
        <strain evidence="3">ATCC 14581 / DSM 32 / JCM 2506 / NBRC 15308 / NCIMB 9376 / NCTC 10342 / NRRL B-14308 / VKM B-512</strain>
    </source>
</reference>
<proteinExistence type="predicted"/>
<dbReference type="InterPro" id="IPR029055">
    <property type="entry name" value="Ntn_hydrolases_N"/>
</dbReference>
<dbReference type="GO" id="GO:0016740">
    <property type="term" value="F:transferase activity"/>
    <property type="evidence" value="ECO:0007669"/>
    <property type="project" value="UniProtKB-KW"/>
</dbReference>
<dbReference type="GeneID" id="93642491"/>
<dbReference type="EMBL" id="CP009920">
    <property type="protein sequence ID" value="AJI25272.1"/>
    <property type="molecule type" value="Genomic_DNA"/>
</dbReference>